<comment type="catalytic activity">
    <reaction evidence="5">
        <text>a fatty acyl-CoA + H2O = a fatty acid + CoA + H(+)</text>
        <dbReference type="Rhea" id="RHEA:16781"/>
        <dbReference type="ChEBI" id="CHEBI:15377"/>
        <dbReference type="ChEBI" id="CHEBI:15378"/>
        <dbReference type="ChEBI" id="CHEBI:28868"/>
        <dbReference type="ChEBI" id="CHEBI:57287"/>
        <dbReference type="ChEBI" id="CHEBI:77636"/>
        <dbReference type="EC" id="3.1.2.20"/>
    </reaction>
    <physiologicalReaction direction="left-to-right" evidence="5">
        <dbReference type="Rhea" id="RHEA:16782"/>
    </physiologicalReaction>
</comment>
<evidence type="ECO:0000313" key="11">
    <source>
        <dbReference type="Proteomes" id="UP000318578"/>
    </source>
</evidence>
<evidence type="ECO:0000256" key="4">
    <source>
        <dbReference type="ARBA" id="ARBA00023098"/>
    </source>
</evidence>
<name>A0A558A7K0_9PSEU</name>
<dbReference type="GO" id="GO:0047617">
    <property type="term" value="F:fatty acyl-CoA hydrolase activity"/>
    <property type="evidence" value="ECO:0007669"/>
    <property type="project" value="UniProtKB-EC"/>
</dbReference>
<comment type="caution">
    <text evidence="10">The sequence shown here is derived from an EMBL/GenBank/DDBJ whole genome shotgun (WGS) entry which is preliminary data.</text>
</comment>
<keyword evidence="4" id="KW-0443">Lipid metabolism</keyword>
<evidence type="ECO:0000313" key="10">
    <source>
        <dbReference type="EMBL" id="TVT20231.1"/>
    </source>
</evidence>
<dbReference type="GO" id="GO:0006637">
    <property type="term" value="P:acyl-CoA metabolic process"/>
    <property type="evidence" value="ECO:0007669"/>
    <property type="project" value="InterPro"/>
</dbReference>
<dbReference type="Pfam" id="PF13622">
    <property type="entry name" value="4HBT_3"/>
    <property type="match status" value="1"/>
</dbReference>
<comment type="similarity">
    <text evidence="1">Belongs to the C/M/P thioester hydrolase family.</text>
</comment>
<evidence type="ECO:0000256" key="6">
    <source>
        <dbReference type="ARBA" id="ARBA00071120"/>
    </source>
</evidence>
<dbReference type="Proteomes" id="UP000318578">
    <property type="component" value="Unassembled WGS sequence"/>
</dbReference>
<proteinExistence type="inferred from homology"/>
<dbReference type="InterPro" id="IPR003703">
    <property type="entry name" value="Acyl_CoA_thio"/>
</dbReference>
<dbReference type="NCBIfam" id="TIGR00189">
    <property type="entry name" value="tesB"/>
    <property type="match status" value="1"/>
</dbReference>
<dbReference type="RefSeq" id="WP_144641684.1">
    <property type="nucleotide sequence ID" value="NZ_BNAX01000006.1"/>
</dbReference>
<organism evidence="10 11">
    <name type="scientific">Amycolatopsis acidiphila</name>
    <dbReference type="NCBI Taxonomy" id="715473"/>
    <lineage>
        <taxon>Bacteria</taxon>
        <taxon>Bacillati</taxon>
        <taxon>Actinomycetota</taxon>
        <taxon>Actinomycetes</taxon>
        <taxon>Pseudonocardiales</taxon>
        <taxon>Pseudonocardiaceae</taxon>
        <taxon>Amycolatopsis</taxon>
    </lineage>
</organism>
<dbReference type="CDD" id="cd03445">
    <property type="entry name" value="Thioesterase_II_repeat2"/>
    <property type="match status" value="1"/>
</dbReference>
<evidence type="ECO:0000259" key="8">
    <source>
        <dbReference type="Pfam" id="PF02551"/>
    </source>
</evidence>
<keyword evidence="3" id="KW-0378">Hydrolase</keyword>
<dbReference type="PANTHER" id="PTHR11066">
    <property type="entry name" value="ACYL-COA THIOESTERASE"/>
    <property type="match status" value="1"/>
</dbReference>
<dbReference type="InterPro" id="IPR049449">
    <property type="entry name" value="TesB_ACOT8-like_N"/>
</dbReference>
<dbReference type="CDD" id="cd03444">
    <property type="entry name" value="Thioesterase_II_repeat1"/>
    <property type="match status" value="1"/>
</dbReference>
<dbReference type="OrthoDB" id="9781019at2"/>
<evidence type="ECO:0000259" key="9">
    <source>
        <dbReference type="Pfam" id="PF13622"/>
    </source>
</evidence>
<dbReference type="GO" id="GO:0009062">
    <property type="term" value="P:fatty acid catabolic process"/>
    <property type="evidence" value="ECO:0007669"/>
    <property type="project" value="TreeGrafter"/>
</dbReference>
<feature type="domain" description="Acyl-CoA thioesterase-like N-terminal HotDog" evidence="9">
    <location>
        <begin position="52"/>
        <end position="128"/>
    </location>
</feature>
<sequence length="302" mass="33104">MTDLAKGAAAGLETSAGAGGQPVLDLLVDLLDLEKIEENIFRGVSPVHSPVRVFGGQVAGQALVAAGRTVPSERKVHSLHAYFIRPGDPSIPIVYEVDRIRDGRSFTTRRVVGVQHGKAIFALSASFQKVEPGLEHADEMPEVPAPETLPTFTERMRQFPDMAGLQSRPRPIDIRYVTDPPWLTRGTGEHVVRNQVWMRADGRLPDEELLHVCVLTYASDMTLLDSPLARHGVYWDLDHVTGASLDHALWFHRPFRADEWFLYDTASPSASGARGLATGRFFAADGTLIATVVQEGLLRVGP</sequence>
<protein>
    <recommendedName>
        <fullName evidence="6">Acyl-CoA thioesterase 2</fullName>
    </recommendedName>
    <alternativeName>
        <fullName evidence="7">Thioesterase II</fullName>
    </alternativeName>
</protein>
<dbReference type="Gene3D" id="2.40.160.210">
    <property type="entry name" value="Acyl-CoA thioesterase, double hotdog domain"/>
    <property type="match status" value="1"/>
</dbReference>
<keyword evidence="11" id="KW-1185">Reference proteome</keyword>
<dbReference type="InterPro" id="IPR042171">
    <property type="entry name" value="Acyl-CoA_hotdog"/>
</dbReference>
<gene>
    <name evidence="10" type="primary">tesB</name>
    <name evidence="10" type="ORF">FNH06_21615</name>
</gene>
<evidence type="ECO:0000256" key="2">
    <source>
        <dbReference type="ARBA" id="ARBA00011881"/>
    </source>
</evidence>
<evidence type="ECO:0000256" key="5">
    <source>
        <dbReference type="ARBA" id="ARBA00050943"/>
    </source>
</evidence>
<evidence type="ECO:0000256" key="7">
    <source>
        <dbReference type="ARBA" id="ARBA00079653"/>
    </source>
</evidence>
<dbReference type="Pfam" id="PF02551">
    <property type="entry name" value="Acyl_CoA_thio"/>
    <property type="match status" value="1"/>
</dbReference>
<accession>A0A558A7K0</accession>
<evidence type="ECO:0000256" key="1">
    <source>
        <dbReference type="ARBA" id="ARBA00006538"/>
    </source>
</evidence>
<dbReference type="FunFam" id="2.40.160.210:FF:000001">
    <property type="entry name" value="Acyl-CoA thioesterase II"/>
    <property type="match status" value="1"/>
</dbReference>
<dbReference type="SUPFAM" id="SSF54637">
    <property type="entry name" value="Thioesterase/thiol ester dehydrase-isomerase"/>
    <property type="match status" value="2"/>
</dbReference>
<dbReference type="EMBL" id="VJZA01000038">
    <property type="protein sequence ID" value="TVT20231.1"/>
    <property type="molecule type" value="Genomic_DNA"/>
</dbReference>
<feature type="domain" description="Acyl-CoA thioesterase 2 C-terminal" evidence="8">
    <location>
        <begin position="172"/>
        <end position="297"/>
    </location>
</feature>
<dbReference type="InterPro" id="IPR025652">
    <property type="entry name" value="TesB_C"/>
</dbReference>
<comment type="subunit">
    <text evidence="2">Homotetramer.</text>
</comment>
<dbReference type="InterPro" id="IPR029069">
    <property type="entry name" value="HotDog_dom_sf"/>
</dbReference>
<dbReference type="AlphaFoldDB" id="A0A558A7K0"/>
<evidence type="ECO:0000256" key="3">
    <source>
        <dbReference type="ARBA" id="ARBA00022801"/>
    </source>
</evidence>
<reference evidence="10 11" key="1">
    <citation type="submission" date="2019-07" db="EMBL/GenBank/DDBJ databases">
        <title>New species of Amycolatopsis and Streptomyces.</title>
        <authorList>
            <person name="Duangmal K."/>
            <person name="Teo W.F.A."/>
            <person name="Lipun K."/>
        </authorList>
    </citation>
    <scope>NUCLEOTIDE SEQUENCE [LARGE SCALE GENOMIC DNA]</scope>
    <source>
        <strain evidence="10 11">JCM 30562</strain>
    </source>
</reference>
<dbReference type="PANTHER" id="PTHR11066:SF34">
    <property type="entry name" value="ACYL-COENZYME A THIOESTERASE 8"/>
    <property type="match status" value="1"/>
</dbReference>